<name>A0A3M7QT18_BRAPC</name>
<gene>
    <name evidence="1" type="ORF">BpHYR1_028579</name>
</gene>
<sequence>MFDTNKVVASKFLAVNLDICELALLWLDDEYKEIFIFSLKNMSLINLIFGMYPRIHQNAFLYPRFGITIY</sequence>
<proteinExistence type="predicted"/>
<protein>
    <submittedName>
        <fullName evidence="1">Uncharacterized protein</fullName>
    </submittedName>
</protein>
<dbReference type="AlphaFoldDB" id="A0A3M7QT18"/>
<evidence type="ECO:0000313" key="2">
    <source>
        <dbReference type="Proteomes" id="UP000276133"/>
    </source>
</evidence>
<organism evidence="1 2">
    <name type="scientific">Brachionus plicatilis</name>
    <name type="common">Marine rotifer</name>
    <name type="synonym">Brachionus muelleri</name>
    <dbReference type="NCBI Taxonomy" id="10195"/>
    <lineage>
        <taxon>Eukaryota</taxon>
        <taxon>Metazoa</taxon>
        <taxon>Spiralia</taxon>
        <taxon>Gnathifera</taxon>
        <taxon>Rotifera</taxon>
        <taxon>Eurotatoria</taxon>
        <taxon>Monogononta</taxon>
        <taxon>Pseudotrocha</taxon>
        <taxon>Ploima</taxon>
        <taxon>Brachionidae</taxon>
        <taxon>Brachionus</taxon>
    </lineage>
</organism>
<evidence type="ECO:0000313" key="1">
    <source>
        <dbReference type="EMBL" id="RNA14423.1"/>
    </source>
</evidence>
<dbReference type="EMBL" id="REGN01005195">
    <property type="protein sequence ID" value="RNA14423.1"/>
    <property type="molecule type" value="Genomic_DNA"/>
</dbReference>
<dbReference type="Proteomes" id="UP000276133">
    <property type="component" value="Unassembled WGS sequence"/>
</dbReference>
<comment type="caution">
    <text evidence="1">The sequence shown here is derived from an EMBL/GenBank/DDBJ whole genome shotgun (WGS) entry which is preliminary data.</text>
</comment>
<accession>A0A3M7QT18</accession>
<keyword evidence="2" id="KW-1185">Reference proteome</keyword>
<reference evidence="1 2" key="1">
    <citation type="journal article" date="2018" name="Sci. Rep.">
        <title>Genomic signatures of local adaptation to the degree of environmental predictability in rotifers.</title>
        <authorList>
            <person name="Franch-Gras L."/>
            <person name="Hahn C."/>
            <person name="Garcia-Roger E.M."/>
            <person name="Carmona M.J."/>
            <person name="Serra M."/>
            <person name="Gomez A."/>
        </authorList>
    </citation>
    <scope>NUCLEOTIDE SEQUENCE [LARGE SCALE GENOMIC DNA]</scope>
    <source>
        <strain evidence="1">HYR1</strain>
    </source>
</reference>